<dbReference type="Proteomes" id="UP000504603">
    <property type="component" value="Unplaced"/>
</dbReference>
<comment type="cofactor">
    <cofactor evidence="8">
        <name>Zn(2+)</name>
        <dbReference type="ChEBI" id="CHEBI:29105"/>
    </cofactor>
    <text evidence="8">Binds 1 zinc ion per subunit.</text>
</comment>
<accession>A0A6J1DP04</accession>
<keyword evidence="5 8" id="KW-0862">Zinc</keyword>
<dbReference type="PANTHER" id="PTHR42763">
    <property type="entry name" value="ADP-GLUCOSE PHOSPHORYLASE"/>
    <property type="match status" value="1"/>
</dbReference>
<feature type="region of interest" description="Disordered" evidence="9">
    <location>
        <begin position="32"/>
        <end position="51"/>
    </location>
</feature>
<keyword evidence="2" id="KW-0808">Transferase</keyword>
<evidence type="ECO:0000259" key="11">
    <source>
        <dbReference type="Pfam" id="PF02744"/>
    </source>
</evidence>
<dbReference type="Gene3D" id="3.30.428.10">
    <property type="entry name" value="HIT-like"/>
    <property type="match status" value="2"/>
</dbReference>
<feature type="binding site" evidence="8">
    <location>
        <position position="52"/>
    </location>
    <ligand>
        <name>Zn(2+)</name>
        <dbReference type="ChEBI" id="CHEBI:29105"/>
    </ligand>
</feature>
<organism evidence="12 13">
    <name type="scientific">Momordica charantia</name>
    <name type="common">Bitter gourd</name>
    <name type="synonym">Balsam pear</name>
    <dbReference type="NCBI Taxonomy" id="3673"/>
    <lineage>
        <taxon>Eukaryota</taxon>
        <taxon>Viridiplantae</taxon>
        <taxon>Streptophyta</taxon>
        <taxon>Embryophyta</taxon>
        <taxon>Tracheophyta</taxon>
        <taxon>Spermatophyta</taxon>
        <taxon>Magnoliopsida</taxon>
        <taxon>eudicotyledons</taxon>
        <taxon>Gunneridae</taxon>
        <taxon>Pentapetalae</taxon>
        <taxon>rosids</taxon>
        <taxon>fabids</taxon>
        <taxon>Cucurbitales</taxon>
        <taxon>Cucurbitaceae</taxon>
        <taxon>Momordiceae</taxon>
        <taxon>Momordica</taxon>
    </lineage>
</organism>
<dbReference type="InterPro" id="IPR005850">
    <property type="entry name" value="GalP_Utransf_C"/>
</dbReference>
<dbReference type="InterPro" id="IPR001937">
    <property type="entry name" value="GalP_UDPtransf1"/>
</dbReference>
<name>A0A6J1DP04_MOMCH</name>
<proteinExistence type="inferred from homology"/>
<comment type="similarity">
    <text evidence="1">Belongs to the galactose-1-phosphate uridylyltransferase type 1 family.</text>
</comment>
<keyword evidence="4 8" id="KW-0479">Metal-binding</keyword>
<evidence type="ECO:0000256" key="1">
    <source>
        <dbReference type="ARBA" id="ARBA00010951"/>
    </source>
</evidence>
<dbReference type="AlphaFoldDB" id="A0A6J1DP04"/>
<feature type="binding site" evidence="8">
    <location>
        <position position="55"/>
    </location>
    <ligand>
        <name>Zn(2+)</name>
        <dbReference type="ChEBI" id="CHEBI:29105"/>
    </ligand>
</feature>
<sequence length="353" mass="39174">MASSPPQSRRPELRKDSITNRWVVFSPARSKRPFDFKSKSPAPSSSDPPQTCPFCIGREHQCAPEIFRFPPQSPHWKLRVIQNLYPALSRDKGLDSSVSPTSDSLSWGSLLDGHGFHDVVIESPLHSVHLSDLTPEEVAQVLLAYKQRIEQLAGDGSIKYVQVFKNHGASAGASMTHSHSQMVALPVIPPSVSTRIDSMKEYFNKTAKCSICHVPTKDLLVDESTHFISVVPYAALFPFEIWIVPRDHVSHFHQLDQEKAVDLGGLLKVTLKKMSVQLDKPPFNFMIHTSPLQASDSELAFSHWFLQIVPQLSGVGGFELGTGCYINPVFPEDAAKVMREVNISNLDTGPESL</sequence>
<dbReference type="InterPro" id="IPR036265">
    <property type="entry name" value="HIT-like_sf"/>
</dbReference>
<dbReference type="GeneID" id="111022958"/>
<dbReference type="Pfam" id="PF02744">
    <property type="entry name" value="GalP_UDP_tr_C"/>
    <property type="match status" value="1"/>
</dbReference>
<reference evidence="13" key="1">
    <citation type="submission" date="2025-08" db="UniProtKB">
        <authorList>
            <consortium name="RefSeq"/>
        </authorList>
    </citation>
    <scope>IDENTIFICATION</scope>
    <source>
        <strain evidence="13">OHB3-1</strain>
    </source>
</reference>
<feature type="domain" description="Galactose-1-phosphate uridyl transferase N-terminal" evidence="10">
    <location>
        <begin position="11"/>
        <end position="189"/>
    </location>
</feature>
<evidence type="ECO:0000256" key="2">
    <source>
        <dbReference type="ARBA" id="ARBA00022679"/>
    </source>
</evidence>
<evidence type="ECO:0000313" key="13">
    <source>
        <dbReference type="RefSeq" id="XP_022155975.1"/>
    </source>
</evidence>
<dbReference type="GO" id="GO:0008108">
    <property type="term" value="F:UDP-glucose:hexose-1-phosphate uridylyltransferase activity"/>
    <property type="evidence" value="ECO:0007669"/>
    <property type="project" value="InterPro"/>
</dbReference>
<keyword evidence="12" id="KW-1185">Reference proteome</keyword>
<evidence type="ECO:0000259" key="10">
    <source>
        <dbReference type="Pfam" id="PF01087"/>
    </source>
</evidence>
<dbReference type="InterPro" id="IPR053177">
    <property type="entry name" value="ADP-glucose_phosphorylase"/>
</dbReference>
<evidence type="ECO:0000256" key="9">
    <source>
        <dbReference type="SAM" id="MobiDB-lite"/>
    </source>
</evidence>
<dbReference type="GO" id="GO:0006012">
    <property type="term" value="P:galactose metabolic process"/>
    <property type="evidence" value="ECO:0007669"/>
    <property type="project" value="UniProtKB-UniPathway"/>
</dbReference>
<dbReference type="OrthoDB" id="418412at2759"/>
<gene>
    <name evidence="13" type="primary">LOC111022958</name>
</gene>
<evidence type="ECO:0000256" key="6">
    <source>
        <dbReference type="ARBA" id="ARBA00023277"/>
    </source>
</evidence>
<keyword evidence="6" id="KW-0119">Carbohydrate metabolism</keyword>
<evidence type="ECO:0000256" key="7">
    <source>
        <dbReference type="PIRSR" id="PIRSR000808-1"/>
    </source>
</evidence>
<protein>
    <submittedName>
        <fullName evidence="13">ADP-glucose phosphorylase</fullName>
    </submittedName>
</protein>
<feature type="domain" description="Galactose-1-phosphate uridyl transferase C-terminal" evidence="11">
    <location>
        <begin position="212"/>
        <end position="304"/>
    </location>
</feature>
<evidence type="ECO:0000256" key="8">
    <source>
        <dbReference type="PIRSR" id="PIRSR000808-3"/>
    </source>
</evidence>
<feature type="compositionally biased region" description="Low complexity" evidence="9">
    <location>
        <begin position="39"/>
        <end position="49"/>
    </location>
</feature>
<dbReference type="UniPathway" id="UPA00214"/>
<evidence type="ECO:0000313" key="12">
    <source>
        <dbReference type="Proteomes" id="UP000504603"/>
    </source>
</evidence>
<dbReference type="PANTHER" id="PTHR42763:SF2">
    <property type="entry name" value="ADP-GLUCOSE PHOSPHORYLASE"/>
    <property type="match status" value="1"/>
</dbReference>
<dbReference type="NCBIfam" id="TIGR00209">
    <property type="entry name" value="galT_1"/>
    <property type="match status" value="1"/>
</dbReference>
<dbReference type="SUPFAM" id="SSF54197">
    <property type="entry name" value="HIT-like"/>
    <property type="match status" value="2"/>
</dbReference>
<evidence type="ECO:0000256" key="3">
    <source>
        <dbReference type="ARBA" id="ARBA00022695"/>
    </source>
</evidence>
<feature type="active site" description="Tele-UMP-histidine intermediate" evidence="7">
    <location>
        <position position="179"/>
    </location>
</feature>
<dbReference type="KEGG" id="mcha:111022958"/>
<dbReference type="InterPro" id="IPR005849">
    <property type="entry name" value="GalP_Utransf_N"/>
</dbReference>
<dbReference type="GO" id="GO:0008270">
    <property type="term" value="F:zinc ion binding"/>
    <property type="evidence" value="ECO:0007669"/>
    <property type="project" value="InterPro"/>
</dbReference>
<feature type="binding site" evidence="8">
    <location>
        <position position="126"/>
    </location>
    <ligand>
        <name>Zn(2+)</name>
        <dbReference type="ChEBI" id="CHEBI:29105"/>
    </ligand>
</feature>
<feature type="binding site" evidence="8">
    <location>
        <position position="177"/>
    </location>
    <ligand>
        <name>Zn(2+)</name>
        <dbReference type="ChEBI" id="CHEBI:29105"/>
    </ligand>
</feature>
<evidence type="ECO:0000256" key="4">
    <source>
        <dbReference type="ARBA" id="ARBA00022723"/>
    </source>
</evidence>
<dbReference type="RefSeq" id="XP_022155975.1">
    <property type="nucleotide sequence ID" value="XM_022300283.1"/>
</dbReference>
<dbReference type="PIRSF" id="PIRSF000808">
    <property type="entry name" value="GalT"/>
    <property type="match status" value="1"/>
</dbReference>
<dbReference type="Pfam" id="PF01087">
    <property type="entry name" value="GalP_UDP_transf"/>
    <property type="match status" value="1"/>
</dbReference>
<keyword evidence="3" id="KW-0548">Nucleotidyltransferase</keyword>
<evidence type="ECO:0000256" key="5">
    <source>
        <dbReference type="ARBA" id="ARBA00022833"/>
    </source>
</evidence>